<evidence type="ECO:0000313" key="2">
    <source>
        <dbReference type="Proteomes" id="UP000729402"/>
    </source>
</evidence>
<dbReference type="AlphaFoldDB" id="A0A8J5VPW6"/>
<protein>
    <submittedName>
        <fullName evidence="1">Uncharacterized protein</fullName>
    </submittedName>
</protein>
<keyword evidence="2" id="KW-1185">Reference proteome</keyword>
<sequence>MEWWQRSVVVPVKRAWVVVSARLRRRKKEYDKRRVSGVLHDDIQMCSYEDVQVMWEMLQRSETAKLAPPPSPSPGGTARALVWLGRDDMRRRRRC</sequence>
<gene>
    <name evidence="1" type="ORF">GUJ93_ZPchr0004g38139</name>
</gene>
<organism evidence="1 2">
    <name type="scientific">Zizania palustris</name>
    <name type="common">Northern wild rice</name>
    <dbReference type="NCBI Taxonomy" id="103762"/>
    <lineage>
        <taxon>Eukaryota</taxon>
        <taxon>Viridiplantae</taxon>
        <taxon>Streptophyta</taxon>
        <taxon>Embryophyta</taxon>
        <taxon>Tracheophyta</taxon>
        <taxon>Spermatophyta</taxon>
        <taxon>Magnoliopsida</taxon>
        <taxon>Liliopsida</taxon>
        <taxon>Poales</taxon>
        <taxon>Poaceae</taxon>
        <taxon>BOP clade</taxon>
        <taxon>Oryzoideae</taxon>
        <taxon>Oryzeae</taxon>
        <taxon>Zizaniinae</taxon>
        <taxon>Zizania</taxon>
    </lineage>
</organism>
<dbReference type="PANTHER" id="PTHR33181:SF19">
    <property type="entry name" value="OS04G0658200 PROTEIN"/>
    <property type="match status" value="1"/>
</dbReference>
<proteinExistence type="predicted"/>
<comment type="caution">
    <text evidence="1">The sequence shown here is derived from an EMBL/GenBank/DDBJ whole genome shotgun (WGS) entry which is preliminary data.</text>
</comment>
<dbReference type="OrthoDB" id="689242at2759"/>
<evidence type="ECO:0000313" key="1">
    <source>
        <dbReference type="EMBL" id="KAG8066526.1"/>
    </source>
</evidence>
<dbReference type="EMBL" id="JAAALK010000285">
    <property type="protein sequence ID" value="KAG8066526.1"/>
    <property type="molecule type" value="Genomic_DNA"/>
</dbReference>
<reference evidence="1" key="2">
    <citation type="submission" date="2021-02" db="EMBL/GenBank/DDBJ databases">
        <authorList>
            <person name="Kimball J.A."/>
            <person name="Haas M.W."/>
            <person name="Macchietto M."/>
            <person name="Kono T."/>
            <person name="Duquette J."/>
            <person name="Shao M."/>
        </authorList>
    </citation>
    <scope>NUCLEOTIDE SEQUENCE</scope>
    <source>
        <tissue evidence="1">Fresh leaf tissue</tissue>
    </source>
</reference>
<dbReference type="PANTHER" id="PTHR33181">
    <property type="entry name" value="OS01G0778500 PROTEIN"/>
    <property type="match status" value="1"/>
</dbReference>
<accession>A0A8J5VPW6</accession>
<dbReference type="Proteomes" id="UP000729402">
    <property type="component" value="Unassembled WGS sequence"/>
</dbReference>
<reference evidence="1" key="1">
    <citation type="journal article" date="2021" name="bioRxiv">
        <title>Whole Genome Assembly and Annotation of Northern Wild Rice, Zizania palustris L., Supports a Whole Genome Duplication in the Zizania Genus.</title>
        <authorList>
            <person name="Haas M."/>
            <person name="Kono T."/>
            <person name="Macchietto M."/>
            <person name="Millas R."/>
            <person name="McGilp L."/>
            <person name="Shao M."/>
            <person name="Duquette J."/>
            <person name="Hirsch C.N."/>
            <person name="Kimball J."/>
        </authorList>
    </citation>
    <scope>NUCLEOTIDE SEQUENCE</scope>
    <source>
        <tissue evidence="1">Fresh leaf tissue</tissue>
    </source>
</reference>
<name>A0A8J5VPW6_ZIZPA</name>